<proteinExistence type="predicted"/>
<dbReference type="Proteomes" id="UP001154282">
    <property type="component" value="Unassembled WGS sequence"/>
</dbReference>
<protein>
    <submittedName>
        <fullName evidence="1">Uncharacterized protein</fullName>
    </submittedName>
</protein>
<organism evidence="1 2">
    <name type="scientific">Linum tenue</name>
    <dbReference type="NCBI Taxonomy" id="586396"/>
    <lineage>
        <taxon>Eukaryota</taxon>
        <taxon>Viridiplantae</taxon>
        <taxon>Streptophyta</taxon>
        <taxon>Embryophyta</taxon>
        <taxon>Tracheophyta</taxon>
        <taxon>Spermatophyta</taxon>
        <taxon>Magnoliopsida</taxon>
        <taxon>eudicotyledons</taxon>
        <taxon>Gunneridae</taxon>
        <taxon>Pentapetalae</taxon>
        <taxon>rosids</taxon>
        <taxon>fabids</taxon>
        <taxon>Malpighiales</taxon>
        <taxon>Linaceae</taxon>
        <taxon>Linum</taxon>
    </lineage>
</organism>
<name>A0AAV0HMJ8_9ROSI</name>
<comment type="caution">
    <text evidence="1">The sequence shown here is derived from an EMBL/GenBank/DDBJ whole genome shotgun (WGS) entry which is preliminary data.</text>
</comment>
<evidence type="ECO:0000313" key="1">
    <source>
        <dbReference type="EMBL" id="CAI0385400.1"/>
    </source>
</evidence>
<dbReference type="AlphaFoldDB" id="A0AAV0HMJ8"/>
<evidence type="ECO:0000313" key="2">
    <source>
        <dbReference type="Proteomes" id="UP001154282"/>
    </source>
</evidence>
<keyword evidence="2" id="KW-1185">Reference proteome</keyword>
<accession>A0AAV0HMJ8</accession>
<feature type="non-terminal residue" evidence="1">
    <location>
        <position position="1"/>
    </location>
</feature>
<gene>
    <name evidence="1" type="ORF">LITE_LOCUS4777</name>
</gene>
<dbReference type="EMBL" id="CAMGYJ010000002">
    <property type="protein sequence ID" value="CAI0385400.1"/>
    <property type="molecule type" value="Genomic_DNA"/>
</dbReference>
<reference evidence="1" key="1">
    <citation type="submission" date="2022-08" db="EMBL/GenBank/DDBJ databases">
        <authorList>
            <person name="Gutierrez-Valencia J."/>
        </authorList>
    </citation>
    <scope>NUCLEOTIDE SEQUENCE</scope>
</reference>
<sequence>PSPFSFHFLFRYGCSDERRRPLSLGSSTAIPLKVAGDELIGAARQQITPSFSKSSSLSVSSRSFLPLSASFSSSLVFEAAFYRAGGPWGNRCLRVSQRRVDRCRKTN</sequence>